<gene>
    <name evidence="1" type="ORF">BKA55DRAFT_568665</name>
</gene>
<protein>
    <submittedName>
        <fullName evidence="1">Uncharacterized protein</fullName>
    </submittedName>
</protein>
<dbReference type="AlphaFoldDB" id="A0A9P9H2N6"/>
<dbReference type="RefSeq" id="XP_046049379.1">
    <property type="nucleotide sequence ID" value="XM_046192849.1"/>
</dbReference>
<sequence>MKVFRLSIAVKTAILVTSELPGFLQPRCRAVQLLHEVEGCSHPLPESVASHLIRALSSLIDGQT</sequence>
<comment type="caution">
    <text evidence="1">The sequence shown here is derived from an EMBL/GenBank/DDBJ whole genome shotgun (WGS) entry which is preliminary data.</text>
</comment>
<dbReference type="EMBL" id="JAGMUX010000008">
    <property type="protein sequence ID" value="KAH7250060.1"/>
    <property type="molecule type" value="Genomic_DNA"/>
</dbReference>
<evidence type="ECO:0000313" key="2">
    <source>
        <dbReference type="Proteomes" id="UP000720189"/>
    </source>
</evidence>
<dbReference type="Proteomes" id="UP000720189">
    <property type="component" value="Unassembled WGS sequence"/>
</dbReference>
<keyword evidence="2" id="KW-1185">Reference proteome</keyword>
<organism evidence="1 2">
    <name type="scientific">Fusarium redolens</name>
    <dbReference type="NCBI Taxonomy" id="48865"/>
    <lineage>
        <taxon>Eukaryota</taxon>
        <taxon>Fungi</taxon>
        <taxon>Dikarya</taxon>
        <taxon>Ascomycota</taxon>
        <taxon>Pezizomycotina</taxon>
        <taxon>Sordariomycetes</taxon>
        <taxon>Hypocreomycetidae</taxon>
        <taxon>Hypocreales</taxon>
        <taxon>Nectriaceae</taxon>
        <taxon>Fusarium</taxon>
        <taxon>Fusarium redolens species complex</taxon>
    </lineage>
</organism>
<name>A0A9P9H2N6_FUSRE</name>
<evidence type="ECO:0000313" key="1">
    <source>
        <dbReference type="EMBL" id="KAH7250060.1"/>
    </source>
</evidence>
<accession>A0A9P9H2N6</accession>
<dbReference type="GeneID" id="70222803"/>
<reference evidence="1" key="1">
    <citation type="journal article" date="2021" name="Nat. Commun.">
        <title>Genetic determinants of endophytism in the Arabidopsis root mycobiome.</title>
        <authorList>
            <person name="Mesny F."/>
            <person name="Miyauchi S."/>
            <person name="Thiergart T."/>
            <person name="Pickel B."/>
            <person name="Atanasova L."/>
            <person name="Karlsson M."/>
            <person name="Huettel B."/>
            <person name="Barry K.W."/>
            <person name="Haridas S."/>
            <person name="Chen C."/>
            <person name="Bauer D."/>
            <person name="Andreopoulos W."/>
            <person name="Pangilinan J."/>
            <person name="LaButti K."/>
            <person name="Riley R."/>
            <person name="Lipzen A."/>
            <person name="Clum A."/>
            <person name="Drula E."/>
            <person name="Henrissat B."/>
            <person name="Kohler A."/>
            <person name="Grigoriev I.V."/>
            <person name="Martin F.M."/>
            <person name="Hacquard S."/>
        </authorList>
    </citation>
    <scope>NUCLEOTIDE SEQUENCE</scope>
    <source>
        <strain evidence="1">MPI-CAGE-AT-0023</strain>
    </source>
</reference>
<proteinExistence type="predicted"/>